<keyword evidence="1" id="KW-0560">Oxidoreductase</keyword>
<evidence type="ECO:0000259" key="2">
    <source>
        <dbReference type="Pfam" id="PF00248"/>
    </source>
</evidence>
<dbReference type="InterPro" id="IPR050791">
    <property type="entry name" value="Aldo-Keto_reductase"/>
</dbReference>
<dbReference type="Pfam" id="PF00248">
    <property type="entry name" value="Aldo_ket_red"/>
    <property type="match status" value="1"/>
</dbReference>
<gene>
    <name evidence="3" type="ORF">BJY24_005011</name>
</gene>
<protein>
    <submittedName>
        <fullName evidence="3">Aryl-alcohol dehydrogenase-like predicted oxidoreductase</fullName>
    </submittedName>
</protein>
<dbReference type="PANTHER" id="PTHR43625:SF40">
    <property type="entry name" value="ALDO-KETO REDUCTASE YAKC [NADP(+)]"/>
    <property type="match status" value="1"/>
</dbReference>
<dbReference type="AlphaFoldDB" id="A0A7W9UK51"/>
<evidence type="ECO:0000256" key="1">
    <source>
        <dbReference type="ARBA" id="ARBA00023002"/>
    </source>
</evidence>
<dbReference type="SUPFAM" id="SSF51430">
    <property type="entry name" value="NAD(P)-linked oxidoreductase"/>
    <property type="match status" value="1"/>
</dbReference>
<dbReference type="GO" id="GO:0016491">
    <property type="term" value="F:oxidoreductase activity"/>
    <property type="evidence" value="ECO:0007669"/>
    <property type="project" value="UniProtKB-KW"/>
</dbReference>
<evidence type="ECO:0000313" key="3">
    <source>
        <dbReference type="EMBL" id="MBB5916099.1"/>
    </source>
</evidence>
<keyword evidence="4" id="KW-1185">Reference proteome</keyword>
<dbReference type="InterPro" id="IPR023210">
    <property type="entry name" value="NADP_OxRdtase_dom"/>
</dbReference>
<organism evidence="3 4">
    <name type="scientific">Nocardia transvalensis</name>
    <dbReference type="NCBI Taxonomy" id="37333"/>
    <lineage>
        <taxon>Bacteria</taxon>
        <taxon>Bacillati</taxon>
        <taxon>Actinomycetota</taxon>
        <taxon>Actinomycetes</taxon>
        <taxon>Mycobacteriales</taxon>
        <taxon>Nocardiaceae</taxon>
        <taxon>Nocardia</taxon>
    </lineage>
</organism>
<dbReference type="InterPro" id="IPR036812">
    <property type="entry name" value="NAD(P)_OxRdtase_dom_sf"/>
</dbReference>
<reference evidence="3 4" key="1">
    <citation type="submission" date="2020-08" db="EMBL/GenBank/DDBJ databases">
        <title>Sequencing the genomes of 1000 actinobacteria strains.</title>
        <authorList>
            <person name="Klenk H.-P."/>
        </authorList>
    </citation>
    <scope>NUCLEOTIDE SEQUENCE [LARGE SCALE GENOMIC DNA]</scope>
    <source>
        <strain evidence="3 4">DSM 43582</strain>
    </source>
</reference>
<name>A0A7W9UK51_9NOCA</name>
<comment type="caution">
    <text evidence="3">The sequence shown here is derived from an EMBL/GenBank/DDBJ whole genome shotgun (WGS) entry which is preliminary data.</text>
</comment>
<dbReference type="GO" id="GO:0005737">
    <property type="term" value="C:cytoplasm"/>
    <property type="evidence" value="ECO:0007669"/>
    <property type="project" value="TreeGrafter"/>
</dbReference>
<sequence length="336" mass="36246">MTDSATRQLGTGGPRVSPIGLGFMSFRTGAEPADERAAREVVDAALESGISFFDTADVYGPEHSEILLGRALKGRRDQATIATKFGNPVDRTTNPDARIDGRPEYVRSAIDASLRRLDVDHVDLYYLHRVDPAVPIEDTVGALKELVEAGKVRHLGLSEAGPATLRRAHAVHPIAALQSEWSVFSRDIEQSTVPVARELGIALVPYSPLGRAWLTGTVHSRDDVKAQLTAHPRFAEENFDTNRALAAEVVAVAAELEVRPSQVALAWVLGQGDDVVPIPGTRHPEYVRENAGALTVELSAAQRDRLGTLADRVAGHRSLRPQHLGTEAPAVDLQLG</sequence>
<dbReference type="Gene3D" id="3.20.20.100">
    <property type="entry name" value="NADP-dependent oxidoreductase domain"/>
    <property type="match status" value="1"/>
</dbReference>
<proteinExistence type="predicted"/>
<accession>A0A7W9UK51</accession>
<dbReference type="RefSeq" id="WP_040752484.1">
    <property type="nucleotide sequence ID" value="NZ_JACHIT010000002.1"/>
</dbReference>
<dbReference type="Proteomes" id="UP000540412">
    <property type="component" value="Unassembled WGS sequence"/>
</dbReference>
<evidence type="ECO:0000313" key="4">
    <source>
        <dbReference type="Proteomes" id="UP000540412"/>
    </source>
</evidence>
<dbReference type="EMBL" id="JACHIT010000002">
    <property type="protein sequence ID" value="MBB5916099.1"/>
    <property type="molecule type" value="Genomic_DNA"/>
</dbReference>
<feature type="domain" description="NADP-dependent oxidoreductase" evidence="2">
    <location>
        <begin position="18"/>
        <end position="306"/>
    </location>
</feature>
<dbReference type="PANTHER" id="PTHR43625">
    <property type="entry name" value="AFLATOXIN B1 ALDEHYDE REDUCTASE"/>
    <property type="match status" value="1"/>
</dbReference>